<dbReference type="InterPro" id="IPR014729">
    <property type="entry name" value="Rossmann-like_a/b/a_fold"/>
</dbReference>
<dbReference type="InterPro" id="IPR001308">
    <property type="entry name" value="ETF_a/FixB"/>
</dbReference>
<organism evidence="7 8">
    <name type="scientific">Saccharomonospora piscinae</name>
    <dbReference type="NCBI Taxonomy" id="687388"/>
    <lineage>
        <taxon>Bacteria</taxon>
        <taxon>Bacillati</taxon>
        <taxon>Actinomycetota</taxon>
        <taxon>Actinomycetes</taxon>
        <taxon>Pseudonocardiales</taxon>
        <taxon>Pseudonocardiaceae</taxon>
        <taxon>Saccharomonospora</taxon>
    </lineage>
</organism>
<feature type="binding site" evidence="4">
    <location>
        <begin position="249"/>
        <end position="253"/>
    </location>
    <ligand>
        <name>FAD</name>
        <dbReference type="ChEBI" id="CHEBI:57692"/>
    </ligand>
</feature>
<evidence type="ECO:0000256" key="2">
    <source>
        <dbReference type="ARBA" id="ARBA00011355"/>
    </source>
</evidence>
<dbReference type="Pfam" id="PF00766">
    <property type="entry name" value="ETF_alpha"/>
    <property type="match status" value="1"/>
</dbReference>
<dbReference type="SMART" id="SM00893">
    <property type="entry name" value="ETF"/>
    <property type="match status" value="1"/>
</dbReference>
<dbReference type="AlphaFoldDB" id="A0A1V9ACZ0"/>
<evidence type="ECO:0000256" key="1">
    <source>
        <dbReference type="ARBA" id="ARBA00005817"/>
    </source>
</evidence>
<evidence type="ECO:0000313" key="7">
    <source>
        <dbReference type="EMBL" id="OQO94794.1"/>
    </source>
</evidence>
<feature type="binding site" evidence="4">
    <location>
        <begin position="235"/>
        <end position="236"/>
    </location>
    <ligand>
        <name>FAD</name>
        <dbReference type="ChEBI" id="CHEBI:57692"/>
    </ligand>
</feature>
<dbReference type="SUPFAM" id="SSF52402">
    <property type="entry name" value="Adenine nucleotide alpha hydrolases-like"/>
    <property type="match status" value="1"/>
</dbReference>
<gene>
    <name evidence="7" type="ORF">B1813_01515</name>
</gene>
<sequence length="344" mass="34952">MTLVLVDEGVDAAADAEATVAVAHTLGGPLEAVTAGAAGESGLSDTLATLAATGVARLHRLSWPGAAEATPQARGAALARWLTTERPSAVLAPAEGRAAEVLAHAAARARLPLAAQCVTVDAAVDGEWTVTRERAGGVLLEDARLTAPVALVTVSRAAQAPAPAAVDRCEVVEHVVEPDPVAARARVVGRTAAAGGVTLATAPVVVSGGRGVGGPEGYGVLEELAGLLGGAVGCSRVATNNGWRPHSDQVGLTGTRIAPELYVACGISGATQHWVGCMDSRVILAVNTDAEAPMVARATYAVLGDVHEVLPAVVEEIRRRREARVPGQDRAEPGVELRSDTRVP</sequence>
<proteinExistence type="inferred from homology"/>
<evidence type="ECO:0000256" key="3">
    <source>
        <dbReference type="ARBA" id="ARBA00025649"/>
    </source>
</evidence>
<keyword evidence="4" id="KW-0274">FAD</keyword>
<dbReference type="InterPro" id="IPR014730">
    <property type="entry name" value="ETF_a/b_N"/>
</dbReference>
<accession>A0A1V9ACZ0</accession>
<dbReference type="EMBL" id="MWIH01000002">
    <property type="protein sequence ID" value="OQO94794.1"/>
    <property type="molecule type" value="Genomic_DNA"/>
</dbReference>
<feature type="binding site" evidence="4">
    <location>
        <begin position="266"/>
        <end position="273"/>
    </location>
    <ligand>
        <name>FAD</name>
        <dbReference type="ChEBI" id="CHEBI:57692"/>
    </ligand>
</feature>
<evidence type="ECO:0000259" key="6">
    <source>
        <dbReference type="SMART" id="SM00893"/>
    </source>
</evidence>
<evidence type="ECO:0000256" key="4">
    <source>
        <dbReference type="PIRSR" id="PIRSR000089-1"/>
    </source>
</evidence>
<comment type="cofactor">
    <cofactor evidence="4">
        <name>FAD</name>
        <dbReference type="ChEBI" id="CHEBI:57692"/>
    </cofactor>
    <text evidence="4">Binds 1 FAD per dimer.</text>
</comment>
<dbReference type="RefSeq" id="WP_081190224.1">
    <property type="nucleotide sequence ID" value="NZ_MWIH01000002.1"/>
</dbReference>
<dbReference type="GO" id="GO:0009055">
    <property type="term" value="F:electron transfer activity"/>
    <property type="evidence" value="ECO:0007669"/>
    <property type="project" value="InterPro"/>
</dbReference>
<comment type="caution">
    <text evidence="7">The sequence shown here is derived from an EMBL/GenBank/DDBJ whole genome shotgun (WGS) entry which is preliminary data.</text>
</comment>
<comment type="similarity">
    <text evidence="1">Belongs to the ETF alpha-subunit/FixB family.</text>
</comment>
<feature type="region of interest" description="Disordered" evidence="5">
    <location>
        <begin position="322"/>
        <end position="344"/>
    </location>
</feature>
<dbReference type="Gene3D" id="3.40.50.620">
    <property type="entry name" value="HUPs"/>
    <property type="match status" value="1"/>
</dbReference>
<feature type="binding site" evidence="4">
    <location>
        <position position="210"/>
    </location>
    <ligand>
        <name>FAD</name>
        <dbReference type="ChEBI" id="CHEBI:57692"/>
    </ligand>
</feature>
<dbReference type="PANTHER" id="PTHR43153">
    <property type="entry name" value="ELECTRON TRANSFER FLAVOPROTEIN ALPHA"/>
    <property type="match status" value="1"/>
</dbReference>
<dbReference type="GO" id="GO:0050660">
    <property type="term" value="F:flavin adenine dinucleotide binding"/>
    <property type="evidence" value="ECO:0007669"/>
    <property type="project" value="InterPro"/>
</dbReference>
<dbReference type="STRING" id="1962155.B1813_01515"/>
<dbReference type="SUPFAM" id="SSF52467">
    <property type="entry name" value="DHS-like NAD/FAD-binding domain"/>
    <property type="match status" value="1"/>
</dbReference>
<comment type="function">
    <text evidence="3">The electron transfer flavoprotein serves as a specific electron acceptor for other dehydrogenases. It transfers the electrons to the main respiratory chain via ETF-ubiquinone oxidoreductase (ETF dehydrogenase).</text>
</comment>
<keyword evidence="8" id="KW-1185">Reference proteome</keyword>
<keyword evidence="4" id="KW-0285">Flavoprotein</keyword>
<feature type="binding site" evidence="4">
    <location>
        <position position="287"/>
    </location>
    <ligand>
        <name>FAD</name>
        <dbReference type="ChEBI" id="CHEBI:57692"/>
    </ligand>
</feature>
<feature type="domain" description="Electron transfer flavoprotein alpha/beta-subunit N-terminal" evidence="6">
    <location>
        <begin position="2"/>
        <end position="191"/>
    </location>
</feature>
<dbReference type="InterPro" id="IPR029035">
    <property type="entry name" value="DHS-like_NAD/FAD-binding_dom"/>
</dbReference>
<dbReference type="PIRSF" id="PIRSF000089">
    <property type="entry name" value="Electra_flavoP_a"/>
    <property type="match status" value="1"/>
</dbReference>
<evidence type="ECO:0000313" key="8">
    <source>
        <dbReference type="Proteomes" id="UP000192591"/>
    </source>
</evidence>
<name>A0A1V9ACZ0_SACPI</name>
<reference evidence="7 8" key="1">
    <citation type="submission" date="2017-02" db="EMBL/GenBank/DDBJ databases">
        <title>Draft genome of Saccharomonospora sp. 154.</title>
        <authorList>
            <person name="Alonso-Carmona G.S."/>
            <person name="De La Haba R."/>
            <person name="Vera-Gargallo B."/>
            <person name="Sandoval-Trujillo A.H."/>
            <person name="Ramirez-Duran N."/>
            <person name="Ventosa A."/>
        </authorList>
    </citation>
    <scope>NUCLEOTIDE SEQUENCE [LARGE SCALE GENOMIC DNA]</scope>
    <source>
        <strain evidence="7 8">LRS4.154</strain>
    </source>
</reference>
<dbReference type="GO" id="GO:0033539">
    <property type="term" value="P:fatty acid beta-oxidation using acyl-CoA dehydrogenase"/>
    <property type="evidence" value="ECO:0007669"/>
    <property type="project" value="TreeGrafter"/>
</dbReference>
<dbReference type="PANTHER" id="PTHR43153:SF1">
    <property type="entry name" value="ELECTRON TRANSFER FLAVOPROTEIN SUBUNIT ALPHA, MITOCHONDRIAL"/>
    <property type="match status" value="1"/>
</dbReference>
<comment type="subunit">
    <text evidence="2">Heterodimer of an alpha and a beta subunit.</text>
</comment>
<dbReference type="Gene3D" id="3.40.50.1220">
    <property type="entry name" value="TPP-binding domain"/>
    <property type="match status" value="1"/>
</dbReference>
<dbReference type="Pfam" id="PF01012">
    <property type="entry name" value="ETF"/>
    <property type="match status" value="1"/>
</dbReference>
<protein>
    <recommendedName>
        <fullName evidence="6">Electron transfer flavoprotein alpha/beta-subunit N-terminal domain-containing protein</fullName>
    </recommendedName>
</protein>
<dbReference type="Proteomes" id="UP000192591">
    <property type="component" value="Unassembled WGS sequence"/>
</dbReference>
<evidence type="ECO:0000256" key="5">
    <source>
        <dbReference type="SAM" id="MobiDB-lite"/>
    </source>
</evidence>
<dbReference type="InterPro" id="IPR014731">
    <property type="entry name" value="ETF_asu_C"/>
</dbReference>